<keyword evidence="3" id="KW-1185">Reference proteome</keyword>
<dbReference type="AlphaFoldDB" id="A0A227P0N6"/>
<organism evidence="2 3">
    <name type="scientific">Flavobacterium araucananum</name>
    <dbReference type="NCBI Taxonomy" id="946678"/>
    <lineage>
        <taxon>Bacteria</taxon>
        <taxon>Pseudomonadati</taxon>
        <taxon>Bacteroidota</taxon>
        <taxon>Flavobacteriia</taxon>
        <taxon>Flavobacteriales</taxon>
        <taxon>Flavobacteriaceae</taxon>
        <taxon>Flavobacterium</taxon>
    </lineage>
</organism>
<evidence type="ECO:0000313" key="3">
    <source>
        <dbReference type="Proteomes" id="UP000214684"/>
    </source>
</evidence>
<feature type="region of interest" description="Disordered" evidence="1">
    <location>
        <begin position="219"/>
        <end position="260"/>
    </location>
</feature>
<comment type="caution">
    <text evidence="2">The sequence shown here is derived from an EMBL/GenBank/DDBJ whole genome shotgun (WGS) entry which is preliminary data.</text>
</comment>
<reference evidence="2 3" key="1">
    <citation type="submission" date="2016-11" db="EMBL/GenBank/DDBJ databases">
        <title>Whole genomes of Flavobacteriaceae.</title>
        <authorList>
            <person name="Stine C."/>
            <person name="Li C."/>
            <person name="Tadesse D."/>
        </authorList>
    </citation>
    <scope>NUCLEOTIDE SEQUENCE [LARGE SCALE GENOMIC DNA]</scope>
    <source>
        <strain evidence="2 3">DSM 24704</strain>
    </source>
</reference>
<gene>
    <name evidence="2" type="ORF">B0A64_18020</name>
</gene>
<dbReference type="RefSeq" id="WP_089480893.1">
    <property type="nucleotide sequence ID" value="NZ_MUGS01000040.1"/>
</dbReference>
<evidence type="ECO:0000256" key="1">
    <source>
        <dbReference type="SAM" id="MobiDB-lite"/>
    </source>
</evidence>
<dbReference type="Proteomes" id="UP000214684">
    <property type="component" value="Unassembled WGS sequence"/>
</dbReference>
<dbReference type="OrthoDB" id="1343844at2"/>
<protein>
    <submittedName>
        <fullName evidence="2">Uncharacterized protein</fullName>
    </submittedName>
</protein>
<accession>A0A227P0N6</accession>
<dbReference type="EMBL" id="MUGS01000040">
    <property type="protein sequence ID" value="OXG03093.1"/>
    <property type="molecule type" value="Genomic_DNA"/>
</dbReference>
<evidence type="ECO:0000313" key="2">
    <source>
        <dbReference type="EMBL" id="OXG03093.1"/>
    </source>
</evidence>
<proteinExistence type="predicted"/>
<name>A0A227P0N6_9FLAO</name>
<sequence>MFRDRFGENKNRNPFDNDIWERTDAIGEMLEARKSKDRYENLFSFHHNFFADGPNTIASEGELYFESKDNTIYRGNKDGSWTKATQLSEVVVRHLIGTLVQSDGIRVFGFGADPIAGSGNLGNDRGSGSINTPSHDFNTCIDLGYLLGKLFPNSSMMYPWLLEFELRLKYGAPNTNSSVSKNAISSDPEMILMPLYNYKATDIFGGNLSGVHEKKIKDTTVDPSQKDDIERINSRNRKEAEKEMEYKNREFQKKINNYKD</sequence>